<feature type="non-terminal residue" evidence="1">
    <location>
        <position position="611"/>
    </location>
</feature>
<evidence type="ECO:0000313" key="1">
    <source>
        <dbReference type="EMBL" id="CAL4152690.1"/>
    </source>
</evidence>
<protein>
    <submittedName>
        <fullName evidence="1">Uncharacterized protein</fullName>
    </submittedName>
</protein>
<gene>
    <name evidence="1" type="ORF">MNOR_LOCUS31029</name>
</gene>
<dbReference type="EMBL" id="CAXKWB010039105">
    <property type="protein sequence ID" value="CAL4152690.1"/>
    <property type="molecule type" value="Genomic_DNA"/>
</dbReference>
<dbReference type="PANTHER" id="PTHR33361">
    <property type="entry name" value="GLR0591 PROTEIN"/>
    <property type="match status" value="1"/>
</dbReference>
<proteinExistence type="predicted"/>
<organism evidence="1 2">
    <name type="scientific">Meganyctiphanes norvegica</name>
    <name type="common">Northern krill</name>
    <name type="synonym">Thysanopoda norvegica</name>
    <dbReference type="NCBI Taxonomy" id="48144"/>
    <lineage>
        <taxon>Eukaryota</taxon>
        <taxon>Metazoa</taxon>
        <taxon>Ecdysozoa</taxon>
        <taxon>Arthropoda</taxon>
        <taxon>Crustacea</taxon>
        <taxon>Multicrustacea</taxon>
        <taxon>Malacostraca</taxon>
        <taxon>Eumalacostraca</taxon>
        <taxon>Eucarida</taxon>
        <taxon>Euphausiacea</taxon>
        <taxon>Euphausiidae</taxon>
        <taxon>Meganyctiphanes</taxon>
    </lineage>
</organism>
<dbReference type="PANTHER" id="PTHR33361:SF2">
    <property type="entry name" value="DUF885 DOMAIN-CONTAINING PROTEIN"/>
    <property type="match status" value="1"/>
</dbReference>
<dbReference type="InterPro" id="IPR010281">
    <property type="entry name" value="DUF885"/>
</dbReference>
<comment type="caution">
    <text evidence="1">The sequence shown here is derived from an EMBL/GenBank/DDBJ whole genome shotgun (WGS) entry which is preliminary data.</text>
</comment>
<sequence>MADIRHLGFLTKRTTSQMSTSQQEKANSVSFHYMSIGSSTTEIAQHLYGAIWKAKSFSKSDKNFCHQVILKDCMDIRCVCKDLTSSIFIVNKPKCIHMNFKLLCTSVSFSRCLEPCKHKPRYEAENFREPFIYFVLKAKTQPYLAWNSLRWSCKDISTIKLSICTNMMYCYPGAALGCPHGNQQERLSPEVQELADMYWAWRLSDMPEFASFVGIHDYDDRLDELSLGAWQDRLNKCEQLLGQATELLPSLTDRYDLLNVNILINELQTYIEGYPLMGFTLPLNYMEGIHADLERLVSWMKLEDLKDYEKLMARYQSIPNQISDINTLMETGVSMGIVNHGISMKGVGAALGRFVVSSAEDSPLWTPFVNLTGVISPEEADYLRVEATDIIINYVSPAFAELQRYVQEDYVTRPDIGITSIPTGPEMYDQLLRFHTSTDLTADQIHKIGLDEVDRIEAEMAKIVSELGYNLTVPEFSAMIKNDSQFFYDSPEALMAGFEDIVYNRIQPQLPLAFINIPEAKLDKYIKGAKDGGPVVQNEQSANRFKPGFKIIIDFFGVTSHCALVMATTLCWAMKRINVEEHFQTKRKYVKRNTIFFKGELNPKNNYIVLS</sequence>
<evidence type="ECO:0000313" key="2">
    <source>
        <dbReference type="Proteomes" id="UP001497623"/>
    </source>
</evidence>
<dbReference type="Proteomes" id="UP001497623">
    <property type="component" value="Unassembled WGS sequence"/>
</dbReference>
<dbReference type="AlphaFoldDB" id="A0AAV2RYN3"/>
<reference evidence="1 2" key="1">
    <citation type="submission" date="2024-05" db="EMBL/GenBank/DDBJ databases">
        <authorList>
            <person name="Wallberg A."/>
        </authorList>
    </citation>
    <scope>NUCLEOTIDE SEQUENCE [LARGE SCALE GENOMIC DNA]</scope>
</reference>
<name>A0AAV2RYN3_MEGNR</name>
<dbReference type="Pfam" id="PF05960">
    <property type="entry name" value="DUF885"/>
    <property type="match status" value="1"/>
</dbReference>
<keyword evidence="2" id="KW-1185">Reference proteome</keyword>
<accession>A0AAV2RYN3</accession>